<organism evidence="2 5">
    <name type="scientific">Streptacidiphilus alkalitolerans</name>
    <dbReference type="NCBI Taxonomy" id="3342712"/>
    <lineage>
        <taxon>Bacteria</taxon>
        <taxon>Bacillati</taxon>
        <taxon>Actinomycetota</taxon>
        <taxon>Actinomycetes</taxon>
        <taxon>Kitasatosporales</taxon>
        <taxon>Streptomycetaceae</taxon>
        <taxon>Streptacidiphilus</taxon>
    </lineage>
</organism>
<dbReference type="EMBL" id="JBHEZX010000007">
    <property type="protein sequence ID" value="MFC1411107.1"/>
    <property type="molecule type" value="Genomic_DNA"/>
</dbReference>
<name>A0ABV6VBM2_9ACTN</name>
<feature type="transmembrane region" description="Helical" evidence="1">
    <location>
        <begin position="6"/>
        <end position="27"/>
    </location>
</feature>
<dbReference type="Proteomes" id="UP001592530">
    <property type="component" value="Unassembled WGS sequence"/>
</dbReference>
<comment type="caution">
    <text evidence="2">The sequence shown here is derived from an EMBL/GenBank/DDBJ whole genome shotgun (WGS) entry which is preliminary data.</text>
</comment>
<evidence type="ECO:0000256" key="1">
    <source>
        <dbReference type="SAM" id="Phobius"/>
    </source>
</evidence>
<reference evidence="4 5" key="1">
    <citation type="submission" date="2024-09" db="EMBL/GenBank/DDBJ databases">
        <authorList>
            <person name="Lee S.D."/>
        </authorList>
    </citation>
    <scope>NUCLEOTIDE SEQUENCE [LARGE SCALE GENOMIC DNA]</scope>
    <source>
        <strain evidence="2 5">N1-1</strain>
        <strain evidence="3 4">N1-3</strain>
    </source>
</reference>
<evidence type="ECO:0000313" key="4">
    <source>
        <dbReference type="Proteomes" id="UP001592530"/>
    </source>
</evidence>
<keyword evidence="1" id="KW-1133">Transmembrane helix</keyword>
<dbReference type="EMBL" id="JBHEZY010000013">
    <property type="protein sequence ID" value="MFC1434426.1"/>
    <property type="molecule type" value="Genomic_DNA"/>
</dbReference>
<protein>
    <submittedName>
        <fullName evidence="2">Uncharacterized protein</fullName>
    </submittedName>
</protein>
<gene>
    <name evidence="3" type="ORF">ACEZDB_27685</name>
    <name evidence="2" type="ORF">ACEZDG_17745</name>
</gene>
<accession>A0ABV6VBM2</accession>
<keyword evidence="5" id="KW-1185">Reference proteome</keyword>
<proteinExistence type="predicted"/>
<keyword evidence="1" id="KW-0812">Transmembrane</keyword>
<evidence type="ECO:0000313" key="3">
    <source>
        <dbReference type="EMBL" id="MFC1434426.1"/>
    </source>
</evidence>
<sequence length="54" mass="5962">MPPIVALFILGAIAVVVVLSVVVFVALDARRRPDWLSEVDWSQLPEDPFVDSGR</sequence>
<dbReference type="Proteomes" id="UP001592582">
    <property type="component" value="Unassembled WGS sequence"/>
</dbReference>
<dbReference type="RefSeq" id="WP_380510108.1">
    <property type="nucleotide sequence ID" value="NZ_JBHEZX010000007.1"/>
</dbReference>
<evidence type="ECO:0000313" key="2">
    <source>
        <dbReference type="EMBL" id="MFC1411107.1"/>
    </source>
</evidence>
<keyword evidence="1" id="KW-0472">Membrane</keyword>
<evidence type="ECO:0000313" key="5">
    <source>
        <dbReference type="Proteomes" id="UP001592582"/>
    </source>
</evidence>